<sequence length="499" mass="58647">MYKFIKIDDLLYLEFDQDIKKGTRILWDDLLQKVPSYGKRKMLNETFKSNAVYKDDYKDLEQFFLSSPVYENLENENKLKIANIKIQKDSEIMELQKLHEQESKRLAETITDLNAIKSKLDLEIVALKGRLNNFETEKQKEILELEHKMDNAINYDKQQSEKIINELNEKIINLKNDNQNLINNKEQEITIAKSKAEIDANKKIDEIRIEKEEKIQKMELSFTQKISELETTNSHLEMNLKRKDEDLANLKREKQSINIKLLGEELEEDIFQKVTNKYGLLAEGKIKFEKTTAPIKGTKPDFLFEIMDGKKTVMKIVIEAKTFQKFDNDGNPMFGSTKNRDHYSKLEKDRNNFKADYAILATELEPQNNFLISKPTEKEYRNIFVVRPQYLDSLLDMFVNIADKLRIINNKIINFEEKENIIEKFNNMKDSILNITIKNIDNQANKIETANEMIKKQSDIIAASIRTMIDSHINTLKNKMENFNIIKMAEKISKLEMEE</sequence>
<dbReference type="AlphaFoldDB" id="A0A4R6IG93"/>
<evidence type="ECO:0000256" key="1">
    <source>
        <dbReference type="SAM" id="Coils"/>
    </source>
</evidence>
<dbReference type="Pfam" id="PF09903">
    <property type="entry name" value="DUF2130"/>
    <property type="match status" value="1"/>
</dbReference>
<proteinExistence type="predicted"/>
<reference evidence="2 3" key="1">
    <citation type="submission" date="2019-03" db="EMBL/GenBank/DDBJ databases">
        <title>Genomic Encyclopedia of Archaeal and Bacterial Type Strains, Phase II (KMG-II): from individual species to whole genera.</title>
        <authorList>
            <person name="Goeker M."/>
        </authorList>
    </citation>
    <scope>NUCLEOTIDE SEQUENCE [LARGE SCALE GENOMIC DNA]</scope>
    <source>
        <strain evidence="2 3">ATCC 700618</strain>
    </source>
</reference>
<dbReference type="Proteomes" id="UP000295518">
    <property type="component" value="Unassembled WGS sequence"/>
</dbReference>
<name>A0A4R6IG93_9MOLU</name>
<dbReference type="OrthoDB" id="3224137at2"/>
<dbReference type="EMBL" id="SNWN01000009">
    <property type="protein sequence ID" value="TDO21172.1"/>
    <property type="molecule type" value="Genomic_DNA"/>
</dbReference>
<organism evidence="2 3">
    <name type="scientific">Mycoplasma testudineum</name>
    <dbReference type="NCBI Taxonomy" id="244584"/>
    <lineage>
        <taxon>Bacteria</taxon>
        <taxon>Bacillati</taxon>
        <taxon>Mycoplasmatota</taxon>
        <taxon>Mollicutes</taxon>
        <taxon>Mycoplasmataceae</taxon>
        <taxon>Mycoplasma</taxon>
    </lineage>
</organism>
<accession>A0A4R6IG93</accession>
<evidence type="ECO:0008006" key="4">
    <source>
        <dbReference type="Google" id="ProtNLM"/>
    </source>
</evidence>
<gene>
    <name evidence="2" type="ORF">EI74_0203</name>
</gene>
<dbReference type="RefSeq" id="WP_094254315.1">
    <property type="nucleotide sequence ID" value="NZ_NNCE01000001.1"/>
</dbReference>
<protein>
    <recommendedName>
        <fullName evidence="4">DUF2130 domain-containing protein</fullName>
    </recommendedName>
</protein>
<feature type="coiled-coil region" evidence="1">
    <location>
        <begin position="226"/>
        <end position="267"/>
    </location>
</feature>
<dbReference type="InterPro" id="IPR019219">
    <property type="entry name" value="DUF2130"/>
</dbReference>
<keyword evidence="3" id="KW-1185">Reference proteome</keyword>
<comment type="caution">
    <text evidence="2">The sequence shown here is derived from an EMBL/GenBank/DDBJ whole genome shotgun (WGS) entry which is preliminary data.</text>
</comment>
<evidence type="ECO:0000313" key="2">
    <source>
        <dbReference type="EMBL" id="TDO21172.1"/>
    </source>
</evidence>
<evidence type="ECO:0000313" key="3">
    <source>
        <dbReference type="Proteomes" id="UP000295518"/>
    </source>
</evidence>
<keyword evidence="1" id="KW-0175">Coiled coil</keyword>
<feature type="coiled-coil region" evidence="1">
    <location>
        <begin position="117"/>
        <end position="184"/>
    </location>
</feature>